<organism evidence="1 2">
    <name type="scientific">Pistacia integerrima</name>
    <dbReference type="NCBI Taxonomy" id="434235"/>
    <lineage>
        <taxon>Eukaryota</taxon>
        <taxon>Viridiplantae</taxon>
        <taxon>Streptophyta</taxon>
        <taxon>Embryophyta</taxon>
        <taxon>Tracheophyta</taxon>
        <taxon>Spermatophyta</taxon>
        <taxon>Magnoliopsida</taxon>
        <taxon>eudicotyledons</taxon>
        <taxon>Gunneridae</taxon>
        <taxon>Pentapetalae</taxon>
        <taxon>rosids</taxon>
        <taxon>malvids</taxon>
        <taxon>Sapindales</taxon>
        <taxon>Anacardiaceae</taxon>
        <taxon>Pistacia</taxon>
    </lineage>
</organism>
<name>A0ACC0YGH4_9ROSI</name>
<keyword evidence="2" id="KW-1185">Reference proteome</keyword>
<sequence>MTGSASSVDFSRVAGKAGTARSAAIQNTSPDINSDNSAPPTKNGRAPPPIESRKSSQSVNPTLLCLDLVPAFKGSFSLATILPNPGD</sequence>
<reference evidence="2" key="1">
    <citation type="journal article" date="2023" name="G3 (Bethesda)">
        <title>Genome assembly and association tests identify interacting loci associated with vigor, precocity, and sex in interspecific pistachio rootstocks.</title>
        <authorList>
            <person name="Palmer W."/>
            <person name="Jacygrad E."/>
            <person name="Sagayaradj S."/>
            <person name="Cavanaugh K."/>
            <person name="Han R."/>
            <person name="Bertier L."/>
            <person name="Beede B."/>
            <person name="Kafkas S."/>
            <person name="Golino D."/>
            <person name="Preece J."/>
            <person name="Michelmore R."/>
        </authorList>
    </citation>
    <scope>NUCLEOTIDE SEQUENCE [LARGE SCALE GENOMIC DNA]</scope>
</reference>
<protein>
    <submittedName>
        <fullName evidence="1">Uncharacterized protein</fullName>
    </submittedName>
</protein>
<comment type="caution">
    <text evidence="1">The sequence shown here is derived from an EMBL/GenBank/DDBJ whole genome shotgun (WGS) entry which is preliminary data.</text>
</comment>
<proteinExistence type="predicted"/>
<dbReference type="Proteomes" id="UP001163603">
    <property type="component" value="Chromosome 7"/>
</dbReference>
<gene>
    <name evidence="1" type="ORF">Pint_26515</name>
</gene>
<evidence type="ECO:0000313" key="1">
    <source>
        <dbReference type="EMBL" id="KAJ0035306.1"/>
    </source>
</evidence>
<dbReference type="EMBL" id="CM047742">
    <property type="protein sequence ID" value="KAJ0035306.1"/>
    <property type="molecule type" value="Genomic_DNA"/>
</dbReference>
<evidence type="ECO:0000313" key="2">
    <source>
        <dbReference type="Proteomes" id="UP001163603"/>
    </source>
</evidence>
<accession>A0ACC0YGH4</accession>